<evidence type="ECO:0000256" key="1">
    <source>
        <dbReference type="SAM" id="Phobius"/>
    </source>
</evidence>
<evidence type="ECO:0000259" key="2">
    <source>
        <dbReference type="Pfam" id="PF07885"/>
    </source>
</evidence>
<accession>A0A2I9CRT2</accession>
<dbReference type="RefSeq" id="WP_103127819.1">
    <property type="nucleotide sequence ID" value="NZ_BFAG01000001.1"/>
</dbReference>
<proteinExistence type="predicted"/>
<dbReference type="EMBL" id="BFAG01000001">
    <property type="protein sequence ID" value="GBF04273.1"/>
    <property type="molecule type" value="Genomic_DNA"/>
</dbReference>
<keyword evidence="1" id="KW-0812">Transmembrane</keyword>
<gene>
    <name evidence="3" type="ORF">DAERI_010445</name>
</gene>
<sequence length="355" mass="38970">MLRSLLWLPGAALILAVLLDLLASSMQTGEGRLLRLVHRPLYAALTWLARRTRRRGLLAWSGGMLVVGTIGVWTLLTWLGWTLVFWSGKGALVGTAKETPADLWDVLYFVGYTLATLGLGDLKPLGNGWRLLTDLAAFNGFFLITFAISFVVPVAQAQAERRTLALWLHRLGGNAQDLVIRAWNDHPGGLQGLVGDVATTLNTLDAQFKNSPALHRFHDRRADESLELALPALDEALSLIEHALDVAPPRGLRTVRASISSLLGTYRQVHPRLRVDPPPLPDLTPLRDAGLPLRPEAEVRERFLDLNDRRRVLRAMTEQGGFAWPDVEVCSAGVPDPAVSLEEELGLSGPPSRAR</sequence>
<keyword evidence="4" id="KW-1185">Reference proteome</keyword>
<comment type="caution">
    <text evidence="3">The sequence shown here is derived from an EMBL/GenBank/DDBJ whole genome shotgun (WGS) entry which is preliminary data.</text>
</comment>
<protein>
    <submittedName>
        <fullName evidence="3">Ion transport 2</fullName>
    </submittedName>
</protein>
<dbReference type="InterPro" id="IPR013099">
    <property type="entry name" value="K_chnl_dom"/>
</dbReference>
<reference evidence="4" key="1">
    <citation type="submission" date="2018-01" db="EMBL/GenBank/DDBJ databases">
        <title>Draft Genome Sequence of the Radioresistant Bacterium Deinococcus aerius TR0125, Isolated from the Higher Atmosphere above Japan.</title>
        <authorList>
            <person name="Satoh K."/>
            <person name="Arai H."/>
            <person name="Sanzen T."/>
            <person name="Kawaguchi Y."/>
            <person name="Hayashi H."/>
            <person name="Yokobori S."/>
            <person name="Yamagishi A."/>
            <person name="Oono Y."/>
            <person name="Narumi I."/>
        </authorList>
    </citation>
    <scope>NUCLEOTIDE SEQUENCE [LARGE SCALE GENOMIC DNA]</scope>
    <source>
        <strain evidence="4">TR0125</strain>
    </source>
</reference>
<feature type="transmembrane region" description="Helical" evidence="1">
    <location>
        <begin position="57"/>
        <end position="81"/>
    </location>
</feature>
<dbReference type="SUPFAM" id="SSF81324">
    <property type="entry name" value="Voltage-gated potassium channels"/>
    <property type="match status" value="1"/>
</dbReference>
<keyword evidence="1" id="KW-1133">Transmembrane helix</keyword>
<name>A0A2I9CRT2_9DEIO</name>
<feature type="domain" description="Potassium channel" evidence="2">
    <location>
        <begin position="82"/>
        <end position="152"/>
    </location>
</feature>
<dbReference type="AlphaFoldDB" id="A0A2I9CRT2"/>
<organism evidence="3 4">
    <name type="scientific">Deinococcus aerius</name>
    <dbReference type="NCBI Taxonomy" id="200253"/>
    <lineage>
        <taxon>Bacteria</taxon>
        <taxon>Thermotogati</taxon>
        <taxon>Deinococcota</taxon>
        <taxon>Deinococci</taxon>
        <taxon>Deinococcales</taxon>
        <taxon>Deinococcaceae</taxon>
        <taxon>Deinococcus</taxon>
    </lineage>
</organism>
<evidence type="ECO:0000313" key="3">
    <source>
        <dbReference type="EMBL" id="GBF04273.1"/>
    </source>
</evidence>
<dbReference type="OrthoDB" id="3422146at2"/>
<feature type="transmembrane region" description="Helical" evidence="1">
    <location>
        <begin position="131"/>
        <end position="152"/>
    </location>
</feature>
<feature type="transmembrane region" description="Helical" evidence="1">
    <location>
        <begin position="101"/>
        <end position="119"/>
    </location>
</feature>
<evidence type="ECO:0000313" key="4">
    <source>
        <dbReference type="Proteomes" id="UP000236569"/>
    </source>
</evidence>
<dbReference type="Gene3D" id="1.10.287.70">
    <property type="match status" value="1"/>
</dbReference>
<keyword evidence="1" id="KW-0472">Membrane</keyword>
<dbReference type="Proteomes" id="UP000236569">
    <property type="component" value="Unassembled WGS sequence"/>
</dbReference>
<dbReference type="Pfam" id="PF07885">
    <property type="entry name" value="Ion_trans_2"/>
    <property type="match status" value="1"/>
</dbReference>